<evidence type="ECO:0000313" key="4">
    <source>
        <dbReference type="Proteomes" id="UP000194218"/>
    </source>
</evidence>
<proteinExistence type="predicted"/>
<keyword evidence="4" id="KW-1185">Reference proteome</keyword>
<dbReference type="RefSeq" id="WP_086160291.1">
    <property type="nucleotide sequence ID" value="NZ_CP021121.1"/>
</dbReference>
<keyword evidence="2" id="KW-0472">Membrane</keyword>
<feature type="transmembrane region" description="Helical" evidence="2">
    <location>
        <begin position="9"/>
        <end position="28"/>
    </location>
</feature>
<sequence>MPHPTPVQIAYGSATVISLTFVSLLLLPAAAGPAVVLIATLALIAGAWVAVAAPGRRQASEGREPGAAGPAAGPARPVGTARRPGAHV</sequence>
<feature type="transmembrane region" description="Helical" evidence="2">
    <location>
        <begin position="34"/>
        <end position="53"/>
    </location>
</feature>
<keyword evidence="2" id="KW-1133">Transmembrane helix</keyword>
<reference evidence="3 4" key="1">
    <citation type="submission" date="2017-05" db="EMBL/GenBank/DDBJ databases">
        <title>Complete genome sequence of Streptomyces sp. SCSIO 03032 revealed the diverse biosynthetic pathways for its bioactive secondary metabolites.</title>
        <authorList>
            <person name="Ma L."/>
            <person name="Zhu Y."/>
            <person name="Zhang W."/>
            <person name="Zhang G."/>
            <person name="Tian X."/>
            <person name="Zhang S."/>
            <person name="Zhang C."/>
        </authorList>
    </citation>
    <scope>NUCLEOTIDE SEQUENCE [LARGE SCALE GENOMIC DNA]</scope>
    <source>
        <strain evidence="3 4">SCSIO 03032</strain>
    </source>
</reference>
<dbReference type="Proteomes" id="UP000194218">
    <property type="component" value="Chromosome"/>
</dbReference>
<organism evidence="3 4">
    <name type="scientific">Streptomyces marincola</name>
    <dbReference type="NCBI Taxonomy" id="2878388"/>
    <lineage>
        <taxon>Bacteria</taxon>
        <taxon>Bacillati</taxon>
        <taxon>Actinomycetota</taxon>
        <taxon>Actinomycetes</taxon>
        <taxon>Kitasatosporales</taxon>
        <taxon>Streptomycetaceae</taxon>
        <taxon>Streptomyces</taxon>
    </lineage>
</organism>
<feature type="region of interest" description="Disordered" evidence="1">
    <location>
        <begin position="55"/>
        <end position="88"/>
    </location>
</feature>
<feature type="compositionally biased region" description="Low complexity" evidence="1">
    <location>
        <begin position="65"/>
        <end position="88"/>
    </location>
</feature>
<evidence type="ECO:0000256" key="1">
    <source>
        <dbReference type="SAM" id="MobiDB-lite"/>
    </source>
</evidence>
<name>A0A1W7D0J0_9ACTN</name>
<dbReference type="EMBL" id="CP021121">
    <property type="protein sequence ID" value="ARQ70439.1"/>
    <property type="molecule type" value="Genomic_DNA"/>
</dbReference>
<dbReference type="AlphaFoldDB" id="A0A1W7D0J0"/>
<evidence type="ECO:0000313" key="3">
    <source>
        <dbReference type="EMBL" id="ARQ70439.1"/>
    </source>
</evidence>
<dbReference type="KEGG" id="smao:CAG99_17745"/>
<evidence type="ECO:0000256" key="2">
    <source>
        <dbReference type="SAM" id="Phobius"/>
    </source>
</evidence>
<accession>A0A1W7D0J0</accession>
<gene>
    <name evidence="3" type="ORF">CAG99_17745</name>
</gene>
<protein>
    <submittedName>
        <fullName evidence="3">Uncharacterized protein</fullName>
    </submittedName>
</protein>
<keyword evidence="2" id="KW-0812">Transmembrane</keyword>